<evidence type="ECO:0000313" key="2">
    <source>
        <dbReference type="EMBL" id="EAT89489.1"/>
    </source>
</evidence>
<gene>
    <name evidence="2" type="ORF">SNOG_02758</name>
</gene>
<dbReference type="GeneID" id="5970212"/>
<accession>Q0UZQ6</accession>
<organism evidence="2 3">
    <name type="scientific">Phaeosphaeria nodorum (strain SN15 / ATCC MYA-4574 / FGSC 10173)</name>
    <name type="common">Glume blotch fungus</name>
    <name type="synonym">Parastagonospora nodorum</name>
    <dbReference type="NCBI Taxonomy" id="321614"/>
    <lineage>
        <taxon>Eukaryota</taxon>
        <taxon>Fungi</taxon>
        <taxon>Dikarya</taxon>
        <taxon>Ascomycota</taxon>
        <taxon>Pezizomycotina</taxon>
        <taxon>Dothideomycetes</taxon>
        <taxon>Pleosporomycetidae</taxon>
        <taxon>Pleosporales</taxon>
        <taxon>Pleosporineae</taxon>
        <taxon>Phaeosphaeriaceae</taxon>
        <taxon>Parastagonospora</taxon>
    </lineage>
</organism>
<dbReference type="InParanoid" id="Q0UZQ6"/>
<dbReference type="EMBL" id="CH445328">
    <property type="protein sequence ID" value="EAT89489.1"/>
    <property type="molecule type" value="Genomic_DNA"/>
</dbReference>
<reference evidence="3" key="1">
    <citation type="journal article" date="2007" name="Plant Cell">
        <title>Dothideomycete-plant interactions illuminated by genome sequencing and EST analysis of the wheat pathogen Stagonospora nodorum.</title>
        <authorList>
            <person name="Hane J.K."/>
            <person name="Lowe R.G."/>
            <person name="Solomon P.S."/>
            <person name="Tan K.C."/>
            <person name="Schoch C.L."/>
            <person name="Spatafora J.W."/>
            <person name="Crous P.W."/>
            <person name="Kodira C."/>
            <person name="Birren B.W."/>
            <person name="Galagan J.E."/>
            <person name="Torriani S.F."/>
            <person name="McDonald B.A."/>
            <person name="Oliver R.P."/>
        </authorList>
    </citation>
    <scope>NUCLEOTIDE SEQUENCE [LARGE SCALE GENOMIC DNA]</scope>
    <source>
        <strain evidence="3">SN15 / ATCC MYA-4574 / FGSC 10173</strain>
    </source>
</reference>
<evidence type="ECO:0000313" key="3">
    <source>
        <dbReference type="Proteomes" id="UP000001055"/>
    </source>
</evidence>
<dbReference type="Proteomes" id="UP000001055">
    <property type="component" value="Unassembled WGS sequence"/>
</dbReference>
<feature type="compositionally biased region" description="Basic and acidic residues" evidence="1">
    <location>
        <begin position="61"/>
        <end position="77"/>
    </location>
</feature>
<protein>
    <submittedName>
        <fullName evidence="2">Uncharacterized protein</fullName>
    </submittedName>
</protein>
<feature type="region of interest" description="Disordered" evidence="1">
    <location>
        <begin position="47"/>
        <end position="109"/>
    </location>
</feature>
<dbReference type="RefSeq" id="XP_001793355.1">
    <property type="nucleotide sequence ID" value="XM_001793303.1"/>
</dbReference>
<dbReference type="AlphaFoldDB" id="Q0UZQ6"/>
<dbReference type="KEGG" id="pno:SNOG_02758"/>
<proteinExistence type="predicted"/>
<name>Q0UZQ6_PHANO</name>
<evidence type="ECO:0000256" key="1">
    <source>
        <dbReference type="SAM" id="MobiDB-lite"/>
    </source>
</evidence>
<feature type="region of interest" description="Disordered" evidence="1">
    <location>
        <begin position="1"/>
        <end position="22"/>
    </location>
</feature>
<sequence length="225" mass="23806">MSIAGANRAQQCRRRGNGGQADDALAVGSKGFLTKLVQLLIPARKAPPYASPTANATITPAREDPPSRDYGEVKREALQGASVGGRGSQNEPKRNGRVSPRRPTTLKQHTQRLHVDPALQQLRHAVAVMGSSVARPHIAKRAAATGRNAAVFARPVRFSWRFPACVRDSCLELSPAVPRLTSSSGAPGDSSFSATRSVCHPASSMIAIASPTAPSQACVRNCTRV</sequence>